<proteinExistence type="predicted"/>
<reference evidence="8 9" key="1">
    <citation type="journal article" date="2024" name="G3 (Bethesda)">
        <title>Genome assembly of Hibiscus sabdariffa L. provides insights into metabolisms of medicinal natural products.</title>
        <authorList>
            <person name="Kim T."/>
        </authorList>
    </citation>
    <scope>NUCLEOTIDE SEQUENCE [LARGE SCALE GENOMIC DNA]</scope>
    <source>
        <strain evidence="8">TK-2024</strain>
        <tissue evidence="8">Old leaves</tissue>
    </source>
</reference>
<dbReference type="EMBL" id="JBBPBM010000005">
    <property type="protein sequence ID" value="KAK8583915.1"/>
    <property type="molecule type" value="Genomic_DNA"/>
</dbReference>
<dbReference type="CDD" id="cd14733">
    <property type="entry name" value="BACK"/>
    <property type="match status" value="1"/>
</dbReference>
<dbReference type="Pfam" id="PF02135">
    <property type="entry name" value="zf-TAZ"/>
    <property type="match status" value="1"/>
</dbReference>
<keyword evidence="5" id="KW-0862">Zinc</keyword>
<dbReference type="SMART" id="SM00225">
    <property type="entry name" value="BTB"/>
    <property type="match status" value="1"/>
</dbReference>
<feature type="compositionally biased region" description="Polar residues" evidence="6">
    <location>
        <begin position="352"/>
        <end position="364"/>
    </location>
</feature>
<keyword evidence="3" id="KW-0863">Zinc-finger</keyword>
<dbReference type="SUPFAM" id="SSF54695">
    <property type="entry name" value="POZ domain"/>
    <property type="match status" value="1"/>
</dbReference>
<dbReference type="PROSITE" id="PS50097">
    <property type="entry name" value="BTB"/>
    <property type="match status" value="1"/>
</dbReference>
<protein>
    <recommendedName>
        <fullName evidence="7">BTB domain-containing protein</fullName>
    </recommendedName>
</protein>
<dbReference type="InterPro" id="IPR000197">
    <property type="entry name" value="Znf_TAZ"/>
</dbReference>
<dbReference type="SUPFAM" id="SSF57933">
    <property type="entry name" value="TAZ domain"/>
    <property type="match status" value="1"/>
</dbReference>
<dbReference type="SMART" id="SM00551">
    <property type="entry name" value="ZnF_TAZ"/>
    <property type="match status" value="1"/>
</dbReference>
<keyword evidence="2" id="KW-0479">Metal-binding</keyword>
<dbReference type="InterPro" id="IPR044513">
    <property type="entry name" value="BT1/2/3/4/5"/>
</dbReference>
<dbReference type="Gene3D" id="1.20.1020.10">
    <property type="entry name" value="TAZ domain"/>
    <property type="match status" value="1"/>
</dbReference>
<dbReference type="InterPro" id="IPR036397">
    <property type="entry name" value="RNaseH_sf"/>
</dbReference>
<comment type="pathway">
    <text evidence="1">Protein modification; protein ubiquitination.</text>
</comment>
<dbReference type="SUPFAM" id="SSF53098">
    <property type="entry name" value="Ribonuclease H-like"/>
    <property type="match status" value="1"/>
</dbReference>
<dbReference type="Gene3D" id="3.30.710.10">
    <property type="entry name" value="Potassium Channel Kv1.1, Chain A"/>
    <property type="match status" value="1"/>
</dbReference>
<evidence type="ECO:0000256" key="6">
    <source>
        <dbReference type="SAM" id="MobiDB-lite"/>
    </source>
</evidence>
<evidence type="ECO:0000256" key="2">
    <source>
        <dbReference type="ARBA" id="ARBA00022723"/>
    </source>
</evidence>
<dbReference type="Proteomes" id="UP001472677">
    <property type="component" value="Unassembled WGS sequence"/>
</dbReference>
<comment type="caution">
    <text evidence="8">The sequence shown here is derived from an EMBL/GenBank/DDBJ whole genome shotgun (WGS) entry which is preliminary data.</text>
</comment>
<dbReference type="InterPro" id="IPR002156">
    <property type="entry name" value="RNaseH_domain"/>
</dbReference>
<evidence type="ECO:0000256" key="3">
    <source>
        <dbReference type="ARBA" id="ARBA00022771"/>
    </source>
</evidence>
<feature type="compositionally biased region" description="Polar residues" evidence="6">
    <location>
        <begin position="373"/>
        <end position="393"/>
    </location>
</feature>
<organism evidence="8 9">
    <name type="scientific">Hibiscus sabdariffa</name>
    <name type="common">roselle</name>
    <dbReference type="NCBI Taxonomy" id="183260"/>
    <lineage>
        <taxon>Eukaryota</taxon>
        <taxon>Viridiplantae</taxon>
        <taxon>Streptophyta</taxon>
        <taxon>Embryophyta</taxon>
        <taxon>Tracheophyta</taxon>
        <taxon>Spermatophyta</taxon>
        <taxon>Magnoliopsida</taxon>
        <taxon>eudicotyledons</taxon>
        <taxon>Gunneridae</taxon>
        <taxon>Pentapetalae</taxon>
        <taxon>rosids</taxon>
        <taxon>malvids</taxon>
        <taxon>Malvales</taxon>
        <taxon>Malvaceae</taxon>
        <taxon>Malvoideae</taxon>
        <taxon>Hibiscus</taxon>
    </lineage>
</organism>
<name>A0ABR2FP63_9ROSI</name>
<dbReference type="Pfam" id="PF00651">
    <property type="entry name" value="BTB"/>
    <property type="match status" value="1"/>
</dbReference>
<evidence type="ECO:0000256" key="1">
    <source>
        <dbReference type="ARBA" id="ARBA00004906"/>
    </source>
</evidence>
<accession>A0ABR2FP63</accession>
<dbReference type="InterPro" id="IPR000210">
    <property type="entry name" value="BTB/POZ_dom"/>
</dbReference>
<dbReference type="Gene3D" id="1.25.40.420">
    <property type="match status" value="1"/>
</dbReference>
<dbReference type="PANTHER" id="PTHR46287:SF4">
    <property type="entry name" value="BTB_POZ AND TAZ DOMAIN-CONTAINING PROTEIN 2"/>
    <property type="match status" value="1"/>
</dbReference>
<dbReference type="CDD" id="cd06222">
    <property type="entry name" value="RNase_H_like"/>
    <property type="match status" value="1"/>
</dbReference>
<gene>
    <name evidence="8" type="ORF">V6N12_068169</name>
</gene>
<dbReference type="InterPro" id="IPR012337">
    <property type="entry name" value="RNaseH-like_sf"/>
</dbReference>
<evidence type="ECO:0000259" key="7">
    <source>
        <dbReference type="PROSITE" id="PS50097"/>
    </source>
</evidence>
<dbReference type="InterPro" id="IPR011333">
    <property type="entry name" value="SKP1/BTB/POZ_sf"/>
</dbReference>
<sequence length="651" mass="73089">MEHNNYYSASSAVISAVSSAFHLPDPDVHILTSGGLRIPVHSSILAMASPVLENIIERPRKHRSSERVIPILGVPCDAVSAFVDYLYSSRCEEEQLAKYGIHLLALSHVYSVPQLKQRCSKGVSQRLTAENAVDILQLARLCDAPDLYLKCMKYIAAHFKSVEVTEAWSFMQENDPWLELEILQFIDEAETRKKRIRRHREAQSLYLQLSEAMECLQHICTEGCTTVGPYDVKPAKKPGPCNKYATCHGVQLLIKHFALCKRRVNGGGCSRCKRVWQLLRLHSSICDHPDSCRVPLCRQFKVKAQQQKPGDDAKWKLLVKKVLSAKAISSITIPKRKREHEHELRETHHHQQMSSIPGHQSVSVETDGINPDFSDSNQPQNQTQSATNETQCSMPPPSKKAKKGVDNKRRSWKSFDEDIASELRDRISHALSSMFTSYVVVFDANDKGLDSNVTPMNLEVNATVINDMDDVQTMLEHQFEREIGYGEETLEDLEKLDSGSRESPVLVWNSIFKGFEEFQRLQITNSTSTRITLPPTTWSHPTLNTIKVNCDASFDSSRKFAGIAAVAQNCYGIVIDGINAQVHVSSAFVAECLALRLGSYLIELHGWQQVIVESDCKLAIQMINRLTSDSWEAKAILSDIRTSTESSASLV</sequence>
<feature type="region of interest" description="Disordered" evidence="6">
    <location>
        <begin position="331"/>
        <end position="409"/>
    </location>
</feature>
<dbReference type="PANTHER" id="PTHR46287">
    <property type="entry name" value="BTB/POZ AND TAZ DOMAIN-CONTAINING PROTEIN 3-RELATED"/>
    <property type="match status" value="1"/>
</dbReference>
<dbReference type="InterPro" id="IPR044730">
    <property type="entry name" value="RNase_H-like_dom_plant"/>
</dbReference>
<feature type="domain" description="BTB" evidence="7">
    <location>
        <begin position="26"/>
        <end position="95"/>
    </location>
</feature>
<keyword evidence="9" id="KW-1185">Reference proteome</keyword>
<keyword evidence="4" id="KW-0833">Ubl conjugation pathway</keyword>
<evidence type="ECO:0000256" key="5">
    <source>
        <dbReference type="ARBA" id="ARBA00022833"/>
    </source>
</evidence>
<evidence type="ECO:0000256" key="4">
    <source>
        <dbReference type="ARBA" id="ARBA00022786"/>
    </source>
</evidence>
<evidence type="ECO:0000313" key="8">
    <source>
        <dbReference type="EMBL" id="KAK8583915.1"/>
    </source>
</evidence>
<dbReference type="Gene3D" id="3.30.420.10">
    <property type="entry name" value="Ribonuclease H-like superfamily/Ribonuclease H"/>
    <property type="match status" value="1"/>
</dbReference>
<dbReference type="InterPro" id="IPR035898">
    <property type="entry name" value="TAZ_dom_sf"/>
</dbReference>
<evidence type="ECO:0000313" key="9">
    <source>
        <dbReference type="Proteomes" id="UP001472677"/>
    </source>
</evidence>
<dbReference type="Pfam" id="PF13456">
    <property type="entry name" value="RVT_3"/>
    <property type="match status" value="1"/>
</dbReference>